<reference evidence="2" key="1">
    <citation type="submission" date="2009-10" db="EMBL/GenBank/DDBJ databases">
        <title>Diversity of trophic interactions inside an arsenic-rich microbial ecosystem.</title>
        <authorList>
            <person name="Bertin P.N."/>
            <person name="Heinrich-Salmeron A."/>
            <person name="Pelletier E."/>
            <person name="Goulhen-Chollet F."/>
            <person name="Arsene-Ploetze F."/>
            <person name="Gallien S."/>
            <person name="Calteau A."/>
            <person name="Vallenet D."/>
            <person name="Casiot C."/>
            <person name="Chane-Woon-Ming B."/>
            <person name="Giloteaux L."/>
            <person name="Barakat M."/>
            <person name="Bonnefoy V."/>
            <person name="Bruneel O."/>
            <person name="Chandler M."/>
            <person name="Cleiss J."/>
            <person name="Duran R."/>
            <person name="Elbaz-Poulichet F."/>
            <person name="Fonknechten N."/>
            <person name="Lauga B."/>
            <person name="Mornico D."/>
            <person name="Ortet P."/>
            <person name="Schaeffer C."/>
            <person name="Siguier P."/>
            <person name="Alexander Thil Smith A."/>
            <person name="Van Dorsselaer A."/>
            <person name="Weissenbach J."/>
            <person name="Medigue C."/>
            <person name="Le Paslier D."/>
        </authorList>
    </citation>
    <scope>NUCLEOTIDE SEQUENCE</scope>
</reference>
<dbReference type="EMBL" id="CABM01000042">
    <property type="protein sequence ID" value="CBH97341.1"/>
    <property type="molecule type" value="Genomic_DNA"/>
</dbReference>
<proteinExistence type="predicted"/>
<protein>
    <submittedName>
        <fullName evidence="2">Putative Clavaminate synthase</fullName>
    </submittedName>
</protein>
<evidence type="ECO:0000256" key="1">
    <source>
        <dbReference type="SAM" id="MobiDB-lite"/>
    </source>
</evidence>
<name>E6PQY6_9ZZZZ</name>
<organism evidence="2">
    <name type="scientific">mine drainage metagenome</name>
    <dbReference type="NCBI Taxonomy" id="410659"/>
    <lineage>
        <taxon>unclassified sequences</taxon>
        <taxon>metagenomes</taxon>
        <taxon>ecological metagenomes</taxon>
    </lineage>
</organism>
<accession>E6PQY6</accession>
<comment type="caution">
    <text evidence="2">The sequence shown here is derived from an EMBL/GenBank/DDBJ whole genome shotgun (WGS) entry which is preliminary data.</text>
</comment>
<feature type="compositionally biased region" description="Basic and acidic residues" evidence="1">
    <location>
        <begin position="181"/>
        <end position="190"/>
    </location>
</feature>
<feature type="region of interest" description="Disordered" evidence="1">
    <location>
        <begin position="181"/>
        <end position="243"/>
    </location>
</feature>
<dbReference type="Gene3D" id="2.60.120.650">
    <property type="entry name" value="Cupin"/>
    <property type="match status" value="1"/>
</dbReference>
<dbReference type="SUPFAM" id="SSF51197">
    <property type="entry name" value="Clavaminate synthase-like"/>
    <property type="match status" value="1"/>
</dbReference>
<evidence type="ECO:0000313" key="2">
    <source>
        <dbReference type="EMBL" id="CBH97341.1"/>
    </source>
</evidence>
<sequence length="269" mass="30545">MQKWTPYYFKQHFGQHQVQVSYTKRMAFANFAGAVPASSEQHPGPYLYRLFFHEHLPELLPDLIPQNVYGFPLRHVSPLMPERWRRSDGFLKLLMGGPGSKFPVTHYDLEHAHAQITGQMIFIPMGWWRAARPLSVSISVCTAIMDRSNWPGFVRDVCATPEGRPIKRLLKRGHLIWTGERRRRDARDGEPANDSSRPGPRPCLSGQARTHLRRSQPRAFGTAVEHPHSHGLRPQEAASRPLARRCAPAPTGWGSLVSDASETCHHNVM</sequence>
<gene>
    <name evidence="2" type="ORF">CARN2_2813</name>
</gene>
<dbReference type="AlphaFoldDB" id="E6PQY6"/>